<dbReference type="Pfam" id="PF12796">
    <property type="entry name" value="Ank_2"/>
    <property type="match status" value="2"/>
</dbReference>
<reference evidence="6" key="1">
    <citation type="journal article" date="2013" name="Mol. Plant Microbe Interact.">
        <title>Global aspects of pacC regulation of pathogenicity genes in Colletotrichum gloeosporioides as revealed by transcriptome analysis.</title>
        <authorList>
            <person name="Alkan N."/>
            <person name="Meng X."/>
            <person name="Friedlander G."/>
            <person name="Reuveni E."/>
            <person name="Sukno S."/>
            <person name="Sherman A."/>
            <person name="Thon M."/>
            <person name="Fluhr R."/>
            <person name="Prusky D."/>
        </authorList>
    </citation>
    <scope>NUCLEOTIDE SEQUENCE [LARGE SCALE GENOMIC DNA]</scope>
    <source>
        <strain evidence="6">Cg-14</strain>
    </source>
</reference>
<dbReference type="STRING" id="1237896.T0K2Q3"/>
<dbReference type="InterPro" id="IPR036770">
    <property type="entry name" value="Ankyrin_rpt-contain_sf"/>
</dbReference>
<feature type="compositionally biased region" description="Basic and acidic residues" evidence="4">
    <location>
        <begin position="28"/>
        <end position="48"/>
    </location>
</feature>
<keyword evidence="2 3" id="KW-0040">ANK repeat</keyword>
<gene>
    <name evidence="5" type="ORF">CGLO_10718</name>
</gene>
<feature type="region of interest" description="Disordered" evidence="4">
    <location>
        <begin position="660"/>
        <end position="683"/>
    </location>
</feature>
<dbReference type="PROSITE" id="PS50297">
    <property type="entry name" value="ANK_REP_REGION"/>
    <property type="match status" value="2"/>
</dbReference>
<dbReference type="SUPFAM" id="SSF48403">
    <property type="entry name" value="Ankyrin repeat"/>
    <property type="match status" value="1"/>
</dbReference>
<evidence type="ECO:0000256" key="3">
    <source>
        <dbReference type="PROSITE-ProRule" id="PRU00023"/>
    </source>
</evidence>
<dbReference type="InterPro" id="IPR002110">
    <property type="entry name" value="Ankyrin_rpt"/>
</dbReference>
<feature type="region of interest" description="Disordered" evidence="4">
    <location>
        <begin position="475"/>
        <end position="533"/>
    </location>
</feature>
<dbReference type="SMART" id="SM00248">
    <property type="entry name" value="ANK"/>
    <property type="match status" value="5"/>
</dbReference>
<dbReference type="PROSITE" id="PS50088">
    <property type="entry name" value="ANK_REPEAT"/>
    <property type="match status" value="3"/>
</dbReference>
<dbReference type="OrthoDB" id="341259at2759"/>
<dbReference type="PANTHER" id="PTHR24123:SF33">
    <property type="entry name" value="PROTEIN HOS4"/>
    <property type="match status" value="1"/>
</dbReference>
<proteinExistence type="predicted"/>
<dbReference type="EMBL" id="AMYD01002200">
    <property type="protein sequence ID" value="EQB49897.1"/>
    <property type="molecule type" value="Genomic_DNA"/>
</dbReference>
<dbReference type="HOGENOM" id="CLU_003905_0_0_1"/>
<protein>
    <submittedName>
        <fullName evidence="5">Uncharacterized protein</fullName>
    </submittedName>
</protein>
<feature type="compositionally biased region" description="Low complexity" evidence="4">
    <location>
        <begin position="1224"/>
        <end position="1235"/>
    </location>
</feature>
<dbReference type="Gene3D" id="1.25.40.20">
    <property type="entry name" value="Ankyrin repeat-containing domain"/>
    <property type="match status" value="1"/>
</dbReference>
<organism evidence="5 6">
    <name type="scientific">Colletotrichum gloeosporioides (strain Cg-14)</name>
    <name type="common">Anthracnose fungus</name>
    <name type="synonym">Glomerella cingulata</name>
    <dbReference type="NCBI Taxonomy" id="1237896"/>
    <lineage>
        <taxon>Eukaryota</taxon>
        <taxon>Fungi</taxon>
        <taxon>Dikarya</taxon>
        <taxon>Ascomycota</taxon>
        <taxon>Pezizomycotina</taxon>
        <taxon>Sordariomycetes</taxon>
        <taxon>Hypocreomycetidae</taxon>
        <taxon>Glomerellales</taxon>
        <taxon>Glomerellaceae</taxon>
        <taxon>Colletotrichum</taxon>
        <taxon>Colletotrichum gloeosporioides species complex</taxon>
    </lineage>
</organism>
<feature type="repeat" description="ANK" evidence="3">
    <location>
        <begin position="232"/>
        <end position="264"/>
    </location>
</feature>
<sequence length="1318" mass="146833">MSSVSNDPADQPLADGPETTGGSLQAKPQKDINGRLSRDDESQDKATDSDSDEGNENNEDNKDNEDSQPAESFWETPLHTFLRGLETSGNKNANRDAPDNASGSVEDETVDAVADITEDVHQDNAGDGKPESRHGAIADTEVVDDAGATVDSGATVEAARHTADTATINDPAPVEVDLLPVALEKDLISHIRVRSDILPRQTPLHIAVDKGLTKITMHLLDEGADVNAKDDHDVQPLHIAVDNVNTTLIELLLSRGAETNGPDRDGWTLLHYASSYEQNPDIFQRLLALDRDFIDHAENFTHWTPLNRATWYGQPSVIIPLLRAGADPSIRDNEGWTPLMTAVKQKHFTVFDQLADHIIQSNSQSIFTLGDYQGTTILMALCSVEEDSVPQAITSLDKLLRKGPDLIRHLKFGFVDRKGQTPLHHIMRSVYRHFGADIKRMALTIMEHTEDWALLARDFRNLTAFDEEISRVAPVDSHSISSSDNNSDNDSDSSSNSSSNISSSRAADNVDINEHHDSHTASKNRILDGDGDDSRIQAAKQGVRDLLNVAIHRLKGSPVFTNDLLCWLASREPSVEPLNFHRIAIDILSELGTPETMKGLPLPKDWNLVDWVIYHRLPQVLLECKSIQSVHGKDQKDSKQVKANGKAMIVQLRKKLKADTSVTKPKELQPTTEPGRGRKREDALPIIDKPPDVKAQRRLLEEMEDILDFTHVERTQRARESLKLTKLGKEMEESARDFNAAVVAISGDDNEFSRASKFRSVDDIVYGDSEIKTIRDTVNTVKRTVFRPSMDMIMQADQRDQGSSFTWVHLPSTNMTWMMDTMRKILNPSQSTEFAPHREQVALFLRGSWAQIPDDTSFSRFMRPRYTKMSSQENAGLFGVPQGHGQMEDGMTQNENEKDVSIDLSRPPPTALYMPFLVADYHERSGDLDSSNTEKVITLDGKSSLQAPSGAAKSPAHVSKREKLFEAYKESVIHDSPTLDEHYYHFASDEKSSIDQSSRNHTQVVTKYLYPDLLPEALDAIGSWRVLRVSQLWAWTIGDKWIITATSCAKVEKESAFVNDILDHLRHRVNDGKHGRMPRSPSELSKIIVEYCIGNYGRHQKFDDLISLPPKPNDPVSVKNKVQNKPESPATMKKAKLPVMRSQERSIRQIFSDSINTIGRQEAELFGDFSARGRAAHRDGNPHTIANVQEATRKAAALLFEIKDVRDELNILKTIAEYQRKVQSSMDGPASSSGSVPNPASTAVDEDLSGRYVKNDVEELDRLARKTEDALHTTITLYESEIGNLQAGIANQQAKEAADQGKRVMVFTVVTVWFVSLA</sequence>
<name>T0K2Q3_COLGC</name>
<accession>T0K2Q3</accession>
<feature type="compositionally biased region" description="Low complexity" evidence="4">
    <location>
        <begin position="476"/>
        <end position="504"/>
    </location>
</feature>
<dbReference type="InterPro" id="IPR051165">
    <property type="entry name" value="Multifunctional_ANK_Repeat"/>
</dbReference>
<evidence type="ECO:0000256" key="2">
    <source>
        <dbReference type="ARBA" id="ARBA00023043"/>
    </source>
</evidence>
<evidence type="ECO:0000313" key="6">
    <source>
        <dbReference type="Proteomes" id="UP000015530"/>
    </source>
</evidence>
<feature type="repeat" description="ANK" evidence="3">
    <location>
        <begin position="301"/>
        <end position="333"/>
    </location>
</feature>
<feature type="region of interest" description="Disordered" evidence="4">
    <location>
        <begin position="1224"/>
        <end position="1245"/>
    </location>
</feature>
<feature type="compositionally biased region" description="Basic and acidic residues" evidence="4">
    <location>
        <begin position="512"/>
        <end position="533"/>
    </location>
</feature>
<evidence type="ECO:0000256" key="4">
    <source>
        <dbReference type="SAM" id="MobiDB-lite"/>
    </source>
</evidence>
<feature type="repeat" description="ANK" evidence="3">
    <location>
        <begin position="199"/>
        <end position="231"/>
    </location>
</feature>
<feature type="region of interest" description="Disordered" evidence="4">
    <location>
        <begin position="1"/>
        <end position="108"/>
    </location>
</feature>
<evidence type="ECO:0000256" key="1">
    <source>
        <dbReference type="ARBA" id="ARBA00022737"/>
    </source>
</evidence>
<feature type="compositionally biased region" description="Acidic residues" evidence="4">
    <location>
        <begin position="49"/>
        <end position="58"/>
    </location>
</feature>
<dbReference type="Proteomes" id="UP000015530">
    <property type="component" value="Unassembled WGS sequence"/>
</dbReference>
<comment type="caution">
    <text evidence="5">The sequence shown here is derived from an EMBL/GenBank/DDBJ whole genome shotgun (WGS) entry which is preliminary data.</text>
</comment>
<keyword evidence="1" id="KW-0677">Repeat</keyword>
<dbReference type="PANTHER" id="PTHR24123">
    <property type="entry name" value="ANKYRIN REPEAT-CONTAINING"/>
    <property type="match status" value="1"/>
</dbReference>
<evidence type="ECO:0000313" key="5">
    <source>
        <dbReference type="EMBL" id="EQB49897.1"/>
    </source>
</evidence>